<evidence type="ECO:0000256" key="5">
    <source>
        <dbReference type="ARBA" id="ARBA00012179"/>
    </source>
</evidence>
<dbReference type="InterPro" id="IPR011990">
    <property type="entry name" value="TPR-like_helical_dom_sf"/>
</dbReference>
<feature type="repeat" description="PPR" evidence="16">
    <location>
        <begin position="792"/>
        <end position="826"/>
    </location>
</feature>
<dbReference type="PROSITE" id="PS51375">
    <property type="entry name" value="PPR"/>
    <property type="match status" value="9"/>
</dbReference>
<evidence type="ECO:0000256" key="14">
    <source>
        <dbReference type="ARBA" id="ARBA00023128"/>
    </source>
</evidence>
<sequence>MRVAAAAAAGTLRPTAATLLFSPPHQHLRPLSLHRRVTQHLPFARRRRDSYSTATVAAQQEDSGGAGGEAEGKASRRRRARESPEGNLRHQLDMCSRNADLTTALRLYDAALSPDSPVPLSLHHYNCLLYLCSNAAASDPDSSADADQRGFNIFARMEADGVQPNEAALTSVARLAAATRDPAMDFANSLTELAIKREARDDFLGFQSWLSRHGPFDAVIDAANVGLYNSKAFSFSQVNSVVNAIQRITKSNKLPLIILHWNRVNGGNAKAPYNQKILESWRKAGALYATPPGSNDDWYWLYAAVSCRSLLVTNDEMRDHLFQLLGTSFFPRWKEKHQVRLTFSGRGPTLHLPPPYSIVIQDSEDGSWHVPTTTGDDIEKPRQWICSKRKSWGAHAHQVLGGTHALGFCSVARCSADDQADAEPPRFTVVPGDTAVDGPGTGAGVGVSEAAERVCRVVSTQPELGIASALDALRVAVSPELVAEVLKNLSNAGMLALAFFRWAERQEGFRYTAESFHNLIEALGKIKQFRLVWSLVETMRCRCLLSKDTFKLIVRRYARARKVKEAVETFEKMSSFGLKTELSDYNWLIDTLSKSKQVKKGHAVYNEMKRKGRFVPDLKTYTVLMEGWGHEKDLLMVKTVYQEMLDAGIRPDVVAYGMLISAFCKSGKCDEAVKVFHEMEVSGCMPSPHVYCMLINGLGSEERLDEALKYFELYKESGFPMEVPTCNAVVGAYCRASKFQHAFKMVDEMRKCKIGPNSRTYDIILHHLIKSQKFEEAYDVFHRMGSDSCEPQLNTYTMMVGMFCSNGRVDMALKVWKQMKEKGVLPCMHMFSALINGLCFENRLEEACIYFQEMLDKGIRPPGQLFSNLKEALVEGGRISLAQEMALKLDTLRKTPLHG</sequence>
<dbReference type="GO" id="GO:0046872">
    <property type="term" value="F:metal ion binding"/>
    <property type="evidence" value="ECO:0007669"/>
    <property type="project" value="UniProtKB-KW"/>
</dbReference>
<comment type="subcellular location">
    <subcellularLocation>
        <location evidence="3">Mitochondrion</location>
    </subcellularLocation>
</comment>
<dbReference type="PANTHER" id="PTHR13547:SF1">
    <property type="entry name" value="MITOCHONDRIAL RIBONUCLEASE P CATALYTIC SUBUNIT"/>
    <property type="match status" value="1"/>
</dbReference>
<evidence type="ECO:0000256" key="17">
    <source>
        <dbReference type="SAM" id="MobiDB-lite"/>
    </source>
</evidence>
<keyword evidence="15" id="KW-0464">Manganese</keyword>
<feature type="repeat" description="PPR" evidence="16">
    <location>
        <begin position="827"/>
        <end position="861"/>
    </location>
</feature>
<gene>
    <name evidence="19" type="ORF">PAHAL_4G062300</name>
</gene>
<dbReference type="Pfam" id="PF13041">
    <property type="entry name" value="PPR_2"/>
    <property type="match status" value="4"/>
</dbReference>
<feature type="region of interest" description="Disordered" evidence="17">
    <location>
        <begin position="44"/>
        <end position="92"/>
    </location>
</feature>
<reference evidence="19" key="1">
    <citation type="submission" date="2018-04" db="EMBL/GenBank/DDBJ databases">
        <title>WGS assembly of Panicum hallii.</title>
        <authorList>
            <person name="Lovell J."/>
            <person name="Jenkins J."/>
            <person name="Lowry D."/>
            <person name="Mamidi S."/>
            <person name="Sreedasyam A."/>
            <person name="Weng X."/>
            <person name="Barry K."/>
            <person name="Bonette J."/>
            <person name="Campitelli B."/>
            <person name="Daum C."/>
            <person name="Gordon S."/>
            <person name="Gould B."/>
            <person name="Lipzen A."/>
            <person name="Macqueen A."/>
            <person name="Palacio-Mejia J."/>
            <person name="Plott C."/>
            <person name="Shakirov E."/>
            <person name="Shu S."/>
            <person name="Yoshinaga Y."/>
            <person name="Zane M."/>
            <person name="Rokhsar D."/>
            <person name="Grimwood J."/>
            <person name="Schmutz J."/>
            <person name="Juenger T."/>
        </authorList>
    </citation>
    <scope>NUCLEOTIDE SEQUENCE [LARGE SCALE GENOMIC DNA]</scope>
    <source>
        <strain evidence="19">FIL2</strain>
    </source>
</reference>
<dbReference type="Pfam" id="PF01535">
    <property type="entry name" value="PPR"/>
    <property type="match status" value="1"/>
</dbReference>
<dbReference type="FunFam" id="3.40.50.11980:FF:000002">
    <property type="entry name" value="Proteinaceous RNase P 2"/>
    <property type="match status" value="1"/>
</dbReference>
<feature type="repeat" description="PPR" evidence="16">
    <location>
        <begin position="722"/>
        <end position="756"/>
    </location>
</feature>
<dbReference type="SUPFAM" id="SSF81901">
    <property type="entry name" value="HCP-like"/>
    <property type="match status" value="1"/>
</dbReference>
<evidence type="ECO:0000256" key="1">
    <source>
        <dbReference type="ARBA" id="ARBA00000928"/>
    </source>
</evidence>
<feature type="repeat" description="PPR" evidence="16">
    <location>
        <begin position="617"/>
        <end position="651"/>
    </location>
</feature>
<evidence type="ECO:0000259" key="18">
    <source>
        <dbReference type="Pfam" id="PF16953"/>
    </source>
</evidence>
<feature type="compositionally biased region" description="Basic and acidic residues" evidence="17">
    <location>
        <begin position="81"/>
        <end position="92"/>
    </location>
</feature>
<evidence type="ECO:0000256" key="10">
    <source>
        <dbReference type="ARBA" id="ARBA00022801"/>
    </source>
</evidence>
<evidence type="ECO:0000256" key="6">
    <source>
        <dbReference type="ARBA" id="ARBA00022694"/>
    </source>
</evidence>
<protein>
    <recommendedName>
        <fullName evidence="5">ribonuclease P</fullName>
        <ecNumber evidence="5">3.1.26.5</ecNumber>
    </recommendedName>
</protein>
<dbReference type="Gene3D" id="3.40.50.11980">
    <property type="match status" value="1"/>
</dbReference>
<dbReference type="InterPro" id="IPR031595">
    <property type="entry name" value="PRORP_C"/>
</dbReference>
<dbReference type="Proteomes" id="UP000243499">
    <property type="component" value="Chromosome 4"/>
</dbReference>
<keyword evidence="6" id="KW-0819">tRNA processing</keyword>
<evidence type="ECO:0000256" key="7">
    <source>
        <dbReference type="ARBA" id="ARBA00022722"/>
    </source>
</evidence>
<evidence type="ECO:0000256" key="13">
    <source>
        <dbReference type="ARBA" id="ARBA00022946"/>
    </source>
</evidence>
<keyword evidence="14" id="KW-0496">Mitochondrion</keyword>
<evidence type="ECO:0000256" key="4">
    <source>
        <dbReference type="ARBA" id="ARBA00007626"/>
    </source>
</evidence>
<dbReference type="Gramene" id="PAN23024">
    <property type="protein sequence ID" value="PAN23024"/>
    <property type="gene ID" value="PAHAL_4G062300"/>
</dbReference>
<accession>A0A2S3HHF3</accession>
<evidence type="ECO:0000256" key="9">
    <source>
        <dbReference type="ARBA" id="ARBA00022737"/>
    </source>
</evidence>
<evidence type="ECO:0000256" key="8">
    <source>
        <dbReference type="ARBA" id="ARBA00022723"/>
    </source>
</evidence>
<name>A0A2S3HHF3_9POAL</name>
<evidence type="ECO:0000256" key="15">
    <source>
        <dbReference type="ARBA" id="ARBA00023211"/>
    </source>
</evidence>
<feature type="repeat" description="PPR" evidence="16">
    <location>
        <begin position="581"/>
        <end position="615"/>
    </location>
</feature>
<comment type="catalytic activity">
    <reaction evidence="1">
        <text>Endonucleolytic cleavage of RNA, removing 5'-extranucleotides from tRNA precursor.</text>
        <dbReference type="EC" id="3.1.26.5"/>
    </reaction>
</comment>
<evidence type="ECO:0000256" key="2">
    <source>
        <dbReference type="ARBA" id="ARBA00001946"/>
    </source>
</evidence>
<dbReference type="Pfam" id="PF16953">
    <property type="entry name" value="PRORP"/>
    <property type="match status" value="1"/>
</dbReference>
<dbReference type="Gene3D" id="1.25.40.10">
    <property type="entry name" value="Tetratricopeptide repeat domain"/>
    <property type="match status" value="3"/>
</dbReference>
<comment type="cofactor">
    <cofactor evidence="2">
        <name>Mg(2+)</name>
        <dbReference type="ChEBI" id="CHEBI:18420"/>
    </cofactor>
</comment>
<evidence type="ECO:0000313" key="19">
    <source>
        <dbReference type="EMBL" id="PAN23024.1"/>
    </source>
</evidence>
<dbReference type="GO" id="GO:0004526">
    <property type="term" value="F:ribonuclease P activity"/>
    <property type="evidence" value="ECO:0007669"/>
    <property type="project" value="UniProtKB-EC"/>
</dbReference>
<evidence type="ECO:0000256" key="12">
    <source>
        <dbReference type="ARBA" id="ARBA00022842"/>
    </source>
</evidence>
<keyword evidence="9" id="KW-0677">Repeat</keyword>
<proteinExistence type="inferred from homology"/>
<feature type="repeat" description="PPR" evidence="16">
    <location>
        <begin position="757"/>
        <end position="791"/>
    </location>
</feature>
<feature type="repeat" description="PPR" evidence="16">
    <location>
        <begin position="652"/>
        <end position="686"/>
    </location>
</feature>
<keyword evidence="10" id="KW-0378">Hydrolase</keyword>
<dbReference type="EC" id="3.1.26.5" evidence="5"/>
<dbReference type="NCBIfam" id="TIGR00756">
    <property type="entry name" value="PPR"/>
    <property type="match status" value="9"/>
</dbReference>
<keyword evidence="13" id="KW-0809">Transit peptide</keyword>
<dbReference type="PANTHER" id="PTHR13547">
    <property type="match status" value="1"/>
</dbReference>
<keyword evidence="12" id="KW-0460">Magnesium</keyword>
<dbReference type="InterPro" id="IPR002885">
    <property type="entry name" value="PPR_rpt"/>
</dbReference>
<evidence type="ECO:0000256" key="16">
    <source>
        <dbReference type="PROSITE-ProRule" id="PRU00708"/>
    </source>
</evidence>
<feature type="repeat" description="PPR" evidence="16">
    <location>
        <begin position="546"/>
        <end position="580"/>
    </location>
</feature>
<evidence type="ECO:0000256" key="3">
    <source>
        <dbReference type="ARBA" id="ARBA00004173"/>
    </source>
</evidence>
<organism evidence="19">
    <name type="scientific">Panicum hallii</name>
    <dbReference type="NCBI Taxonomy" id="206008"/>
    <lineage>
        <taxon>Eukaryota</taxon>
        <taxon>Viridiplantae</taxon>
        <taxon>Streptophyta</taxon>
        <taxon>Embryophyta</taxon>
        <taxon>Tracheophyta</taxon>
        <taxon>Spermatophyta</taxon>
        <taxon>Magnoliopsida</taxon>
        <taxon>Liliopsida</taxon>
        <taxon>Poales</taxon>
        <taxon>Poaceae</taxon>
        <taxon>PACMAD clade</taxon>
        <taxon>Panicoideae</taxon>
        <taxon>Panicodae</taxon>
        <taxon>Paniceae</taxon>
        <taxon>Panicinae</taxon>
        <taxon>Panicum</taxon>
        <taxon>Panicum sect. Panicum</taxon>
    </lineage>
</organism>
<keyword evidence="7" id="KW-0540">Nuclease</keyword>
<keyword evidence="8" id="KW-0479">Metal-binding</keyword>
<dbReference type="AlphaFoldDB" id="A0A2S3HHF3"/>
<dbReference type="GO" id="GO:0001682">
    <property type="term" value="P:tRNA 5'-leader removal"/>
    <property type="evidence" value="ECO:0007669"/>
    <property type="project" value="UniProtKB-ARBA"/>
</dbReference>
<feature type="domain" description="PRORP" evidence="18">
    <location>
        <begin position="185"/>
        <end position="386"/>
    </location>
</feature>
<feature type="repeat" description="PPR" evidence="16">
    <location>
        <begin position="687"/>
        <end position="721"/>
    </location>
</feature>
<evidence type="ECO:0000256" key="11">
    <source>
        <dbReference type="ARBA" id="ARBA00022833"/>
    </source>
</evidence>
<comment type="similarity">
    <text evidence="4">Belongs to the PPR family. P subfamily.</text>
</comment>
<keyword evidence="11" id="KW-0862">Zinc</keyword>
<dbReference type="EMBL" id="CM008049">
    <property type="protein sequence ID" value="PAN23024.1"/>
    <property type="molecule type" value="Genomic_DNA"/>
</dbReference>